<dbReference type="EMBL" id="GACK01008327">
    <property type="protein sequence ID" value="JAA56707.1"/>
    <property type="molecule type" value="mRNA"/>
</dbReference>
<keyword evidence="1" id="KW-0732">Signal</keyword>
<dbReference type="Gene3D" id="2.40.128.20">
    <property type="match status" value="1"/>
</dbReference>
<protein>
    <recommendedName>
        <fullName evidence="3">Lipocalin</fullName>
    </recommendedName>
</protein>
<evidence type="ECO:0008006" key="3">
    <source>
        <dbReference type="Google" id="ProtNLM"/>
    </source>
</evidence>
<name>L7LYM4_RHIPC</name>
<dbReference type="InterPro" id="IPR012674">
    <property type="entry name" value="Calycin"/>
</dbReference>
<reference evidence="2" key="2">
    <citation type="journal article" date="2015" name="J. Proteomics">
        <title>Sexual differences in the sialomes of the zebra tick, Rhipicephalus pulchellus.</title>
        <authorList>
            <person name="Tan A.W."/>
            <person name="Francischetti I.M."/>
            <person name="Slovak M."/>
            <person name="Kini R.M."/>
            <person name="Ribeiro J.M."/>
        </authorList>
    </citation>
    <scope>NUCLEOTIDE SEQUENCE</scope>
    <source>
        <tissue evidence="2">Salivary gland</tissue>
    </source>
</reference>
<accession>L7LYM4</accession>
<organism evidence="2">
    <name type="scientific">Rhipicephalus pulchellus</name>
    <name type="common">Yellow backed tick</name>
    <name type="synonym">Dermacentor pulchellus</name>
    <dbReference type="NCBI Taxonomy" id="72859"/>
    <lineage>
        <taxon>Eukaryota</taxon>
        <taxon>Metazoa</taxon>
        <taxon>Ecdysozoa</taxon>
        <taxon>Arthropoda</taxon>
        <taxon>Chelicerata</taxon>
        <taxon>Arachnida</taxon>
        <taxon>Acari</taxon>
        <taxon>Parasitiformes</taxon>
        <taxon>Ixodida</taxon>
        <taxon>Ixodoidea</taxon>
        <taxon>Ixodidae</taxon>
        <taxon>Rhipicephalinae</taxon>
        <taxon>Rhipicephalus</taxon>
        <taxon>Rhipicephalus</taxon>
    </lineage>
</organism>
<dbReference type="AlphaFoldDB" id="L7LYM4"/>
<reference evidence="2" key="1">
    <citation type="submission" date="2012-11" db="EMBL/GenBank/DDBJ databases">
        <authorList>
            <person name="Lucero-Rivera Y.E."/>
            <person name="Tovar-Ramirez D."/>
        </authorList>
    </citation>
    <scope>NUCLEOTIDE SEQUENCE</scope>
    <source>
        <tissue evidence="2">Salivary gland</tissue>
    </source>
</reference>
<feature type="chain" id="PRO_5003980567" description="Lipocalin" evidence="1">
    <location>
        <begin position="20"/>
        <end position="223"/>
    </location>
</feature>
<feature type="signal peptide" evidence="1">
    <location>
        <begin position="1"/>
        <end position="19"/>
    </location>
</feature>
<proteinExistence type="evidence at transcript level"/>
<evidence type="ECO:0000256" key="1">
    <source>
        <dbReference type="SAM" id="SignalP"/>
    </source>
</evidence>
<evidence type="ECO:0000313" key="2">
    <source>
        <dbReference type="EMBL" id="JAA56707.1"/>
    </source>
</evidence>
<sequence length="223" mass="26033">MRLALAVIFIPTIAVTADSAKRVRQYLPHREVRNYGEPSQLLGSSDDLVLLLVSAYKWISSNWWCMKSRLNCMEATNKTFYRTDYYWIPEQKTSNRTVPRKPGNLTFQYDIIRKEKNYTTINTTLITESKNYSYGEYPVHYADEKCMVIAFPKEATYLYRRPVCALWVLNTTLGSPEHYRHCVYILLAVCRAPIYNAYEYEKANCTAWGEPAEAKRVHIPTLE</sequence>